<accession>A0ABS6HKZ0</accession>
<dbReference type="RefSeq" id="WP_214394721.1">
    <property type="nucleotide sequence ID" value="NZ_CP092364.2"/>
</dbReference>
<dbReference type="EMBL" id="JAHBOM010000007">
    <property type="protein sequence ID" value="MBU8823363.1"/>
    <property type="molecule type" value="Genomic_DNA"/>
</dbReference>
<evidence type="ECO:0000313" key="1">
    <source>
        <dbReference type="EMBL" id="MBU8823363.1"/>
    </source>
</evidence>
<evidence type="ECO:0000313" key="2">
    <source>
        <dbReference type="Proteomes" id="UP000696413"/>
    </source>
</evidence>
<keyword evidence="2" id="KW-1185">Reference proteome</keyword>
<name>A0ABS6HKZ0_MYCGD</name>
<sequence>MAARTTLLRTTDIQAFGRVHLTLNGRFLALLTGMAPLGLRRQTAQAFLFTLGCRALTLVGESLTPVGLEFALVGDPVPLVCELVSFVGEPLATLQFGLSTLQREVALVSSDISVVGLARRVSAALDVHDSSSINGRS</sequence>
<protein>
    <submittedName>
        <fullName evidence="1">Uncharacterized protein</fullName>
    </submittedName>
</protein>
<reference evidence="1 2" key="1">
    <citation type="submission" date="2021-05" db="EMBL/GenBank/DDBJ databases">
        <title>Draft Genome Sequences of Clinical Respiratory Isolates of Mycobacterium goodii Recovered in Ireland.</title>
        <authorList>
            <person name="Flanagan P.R."/>
            <person name="Mok S."/>
            <person name="Roycroft E."/>
            <person name="Rogers T.R."/>
            <person name="Fitzgibbon M."/>
        </authorList>
    </citation>
    <scope>NUCLEOTIDE SEQUENCE [LARGE SCALE GENOMIC DNA]</scope>
    <source>
        <strain evidence="1 2">14IE55</strain>
    </source>
</reference>
<organism evidence="1 2">
    <name type="scientific">Mycolicibacterium goodii</name>
    <name type="common">Mycobacterium goodii</name>
    <dbReference type="NCBI Taxonomy" id="134601"/>
    <lineage>
        <taxon>Bacteria</taxon>
        <taxon>Bacillati</taxon>
        <taxon>Actinomycetota</taxon>
        <taxon>Actinomycetes</taxon>
        <taxon>Mycobacteriales</taxon>
        <taxon>Mycobacteriaceae</taxon>
        <taxon>Mycolicibacterium</taxon>
    </lineage>
</organism>
<comment type="caution">
    <text evidence="1">The sequence shown here is derived from an EMBL/GenBank/DDBJ whole genome shotgun (WGS) entry which is preliminary data.</text>
</comment>
<dbReference type="Proteomes" id="UP000696413">
    <property type="component" value="Unassembled WGS sequence"/>
</dbReference>
<proteinExistence type="predicted"/>
<gene>
    <name evidence="1" type="ORF">KL859_10815</name>
</gene>